<proteinExistence type="predicted"/>
<keyword evidence="1" id="KW-0812">Transmembrane</keyword>
<feature type="transmembrane region" description="Helical" evidence="1">
    <location>
        <begin position="20"/>
        <end position="36"/>
    </location>
</feature>
<evidence type="ECO:0000256" key="1">
    <source>
        <dbReference type="SAM" id="Phobius"/>
    </source>
</evidence>
<evidence type="ECO:0000313" key="3">
    <source>
        <dbReference type="Proteomes" id="UP000254893"/>
    </source>
</evidence>
<keyword evidence="1" id="KW-0472">Membrane</keyword>
<dbReference type="Proteomes" id="UP000254893">
    <property type="component" value="Unassembled WGS sequence"/>
</dbReference>
<sequence>MPNNSSMKNNTDNKIEQVGMIRFILGFFVYLYRVAIKP</sequence>
<dbReference type="AlphaFoldDB" id="A0A380B9E5"/>
<name>A0A380B9E5_SPHSI</name>
<gene>
    <name evidence="2" type="ORF">NCTC11388_00166</name>
</gene>
<organism evidence="2 3">
    <name type="scientific">Sphingobacterium spiritivorum</name>
    <name type="common">Flavobacterium spiritivorum</name>
    <dbReference type="NCBI Taxonomy" id="258"/>
    <lineage>
        <taxon>Bacteria</taxon>
        <taxon>Pseudomonadati</taxon>
        <taxon>Bacteroidota</taxon>
        <taxon>Sphingobacteriia</taxon>
        <taxon>Sphingobacteriales</taxon>
        <taxon>Sphingobacteriaceae</taxon>
        <taxon>Sphingobacterium</taxon>
    </lineage>
</organism>
<reference evidence="2 3" key="1">
    <citation type="submission" date="2018-06" db="EMBL/GenBank/DDBJ databases">
        <authorList>
            <consortium name="Pathogen Informatics"/>
            <person name="Doyle S."/>
        </authorList>
    </citation>
    <scope>NUCLEOTIDE SEQUENCE [LARGE SCALE GENOMIC DNA]</scope>
    <source>
        <strain evidence="2 3">NCTC11388</strain>
    </source>
</reference>
<protein>
    <submittedName>
        <fullName evidence="2">Uncharacterized protein</fullName>
    </submittedName>
</protein>
<keyword evidence="1" id="KW-1133">Transmembrane helix</keyword>
<evidence type="ECO:0000313" key="2">
    <source>
        <dbReference type="EMBL" id="SUI96816.1"/>
    </source>
</evidence>
<dbReference type="EMBL" id="UGYW01000001">
    <property type="protein sequence ID" value="SUI96816.1"/>
    <property type="molecule type" value="Genomic_DNA"/>
</dbReference>
<accession>A0A380B9E5</accession>